<evidence type="ECO:0000259" key="4">
    <source>
        <dbReference type="PROSITE" id="PS50181"/>
    </source>
</evidence>
<dbReference type="InterPro" id="IPR015943">
    <property type="entry name" value="WD40/YVTN_repeat-like_dom_sf"/>
</dbReference>
<dbReference type="PROSITE" id="PS00678">
    <property type="entry name" value="WD_REPEATS_1"/>
    <property type="match status" value="1"/>
</dbReference>
<dbReference type="PROSITE" id="PS50181">
    <property type="entry name" value="FBOX"/>
    <property type="match status" value="1"/>
</dbReference>
<keyword evidence="1 3" id="KW-0853">WD repeat</keyword>
<dbReference type="Pfam" id="PF00400">
    <property type="entry name" value="WD40"/>
    <property type="match status" value="3"/>
</dbReference>
<dbReference type="GO" id="GO:1990234">
    <property type="term" value="C:transferase complex"/>
    <property type="evidence" value="ECO:0007669"/>
    <property type="project" value="UniProtKB-ARBA"/>
</dbReference>
<evidence type="ECO:0000313" key="6">
    <source>
        <dbReference type="WBParaSite" id="PgR014X_g088_t01"/>
    </source>
</evidence>
<dbReference type="Proteomes" id="UP000887569">
    <property type="component" value="Unplaced"/>
</dbReference>
<dbReference type="WBParaSite" id="PgR014X_g088_t01">
    <property type="protein sequence ID" value="PgR014X_g088_t01"/>
    <property type="gene ID" value="PgR014X_g088"/>
</dbReference>
<dbReference type="AlphaFoldDB" id="A0A915AS87"/>
<dbReference type="SUPFAM" id="SSF81383">
    <property type="entry name" value="F-box domain"/>
    <property type="match status" value="1"/>
</dbReference>
<dbReference type="SUPFAM" id="SSF50978">
    <property type="entry name" value="WD40 repeat-like"/>
    <property type="match status" value="1"/>
</dbReference>
<feature type="repeat" description="WD" evidence="3">
    <location>
        <begin position="93"/>
        <end position="130"/>
    </location>
</feature>
<dbReference type="PANTHER" id="PTHR22847:SF637">
    <property type="entry name" value="WD REPEAT DOMAIN 5B"/>
    <property type="match status" value="1"/>
</dbReference>
<protein>
    <submittedName>
        <fullName evidence="6">F-box domain-containing protein</fullName>
    </submittedName>
</protein>
<dbReference type="PANTHER" id="PTHR22847">
    <property type="entry name" value="WD40 REPEAT PROTEIN"/>
    <property type="match status" value="1"/>
</dbReference>
<organism evidence="5 6">
    <name type="scientific">Parascaris univalens</name>
    <name type="common">Nematode worm</name>
    <dbReference type="NCBI Taxonomy" id="6257"/>
    <lineage>
        <taxon>Eukaryota</taxon>
        <taxon>Metazoa</taxon>
        <taxon>Ecdysozoa</taxon>
        <taxon>Nematoda</taxon>
        <taxon>Chromadorea</taxon>
        <taxon>Rhabditida</taxon>
        <taxon>Spirurina</taxon>
        <taxon>Ascaridomorpha</taxon>
        <taxon>Ascaridoidea</taxon>
        <taxon>Ascarididae</taxon>
        <taxon>Parascaris</taxon>
    </lineage>
</organism>
<dbReference type="InterPro" id="IPR001810">
    <property type="entry name" value="F-box_dom"/>
</dbReference>
<dbReference type="PROSITE" id="PS50082">
    <property type="entry name" value="WD_REPEATS_2"/>
    <property type="match status" value="1"/>
</dbReference>
<dbReference type="Gene3D" id="2.130.10.10">
    <property type="entry name" value="YVTN repeat-like/Quinoprotein amine dehydrogenase"/>
    <property type="match status" value="1"/>
</dbReference>
<sequence length="388" mass="44168">MLHFMDLPTEMIVHIFEHVPSRDLWYSVRPVCRLFACIVGDTKMWHLKIRNYDVTLPTCQTEEENFHWAHCCCELERERNRWTNESLKRRVSVTGHLATVDAVRLMETPSHRKVCITGSRDRSLVVWDVNKITKRVDLESWKLQDVPEAHQGWIWSVCKSGTNDFYSCGWDRFVKQWRISNTGVEPVCSAELTAAVLCVVSDESMVISSSFDHKICAMDARYRLQKMIELEFHNSAVFDLAQEAGSPYLYSCSQDRRVVCVDKRMWRMLCDLQLGAYAQSLSLCSGQLLCGTVGGKVVLLNPKNLSIVNELKVAAFCHAIRQVKLNLGSAMCLMRNPSFKIFTPGMTPKLLAETDELVAEPSRFDYYNGDLAVACGDGSVSFWTNEGP</sequence>
<evidence type="ECO:0000256" key="2">
    <source>
        <dbReference type="ARBA" id="ARBA00022737"/>
    </source>
</evidence>
<name>A0A915AS87_PARUN</name>
<evidence type="ECO:0000256" key="3">
    <source>
        <dbReference type="PROSITE-ProRule" id="PRU00221"/>
    </source>
</evidence>
<accession>A0A915AS87</accession>
<dbReference type="InterPro" id="IPR001680">
    <property type="entry name" value="WD40_rpt"/>
</dbReference>
<dbReference type="SMART" id="SM00320">
    <property type="entry name" value="WD40"/>
    <property type="match status" value="4"/>
</dbReference>
<keyword evidence="2" id="KW-0677">Repeat</keyword>
<dbReference type="Gene3D" id="1.20.1280.50">
    <property type="match status" value="1"/>
</dbReference>
<dbReference type="Pfam" id="PF12937">
    <property type="entry name" value="F-box-like"/>
    <property type="match status" value="1"/>
</dbReference>
<dbReference type="InterPro" id="IPR036047">
    <property type="entry name" value="F-box-like_dom_sf"/>
</dbReference>
<reference evidence="6" key="1">
    <citation type="submission" date="2022-11" db="UniProtKB">
        <authorList>
            <consortium name="WormBaseParasite"/>
        </authorList>
    </citation>
    <scope>IDENTIFICATION</scope>
</reference>
<dbReference type="InterPro" id="IPR036322">
    <property type="entry name" value="WD40_repeat_dom_sf"/>
</dbReference>
<keyword evidence="5" id="KW-1185">Reference proteome</keyword>
<feature type="domain" description="F-box" evidence="4">
    <location>
        <begin position="1"/>
        <end position="48"/>
    </location>
</feature>
<dbReference type="InterPro" id="IPR019775">
    <property type="entry name" value="WD40_repeat_CS"/>
</dbReference>
<proteinExistence type="predicted"/>
<evidence type="ECO:0000256" key="1">
    <source>
        <dbReference type="ARBA" id="ARBA00022574"/>
    </source>
</evidence>
<evidence type="ECO:0000313" key="5">
    <source>
        <dbReference type="Proteomes" id="UP000887569"/>
    </source>
</evidence>